<name>A0A9N7Y434_PLEPL</name>
<evidence type="ECO:0000313" key="3">
    <source>
        <dbReference type="Proteomes" id="UP001153269"/>
    </source>
</evidence>
<sequence>MGHQPRKKLGSSSNLKVGSSIPTAFVARGWKDAFEGAFFEMEQSSLAGPRVGTQPLTGGVDSAEVETSLAWLGDSAWLLHFSTTGSIIRLFSDDPKTFPIVPLFKGRESAEVERTGVLRRARDIKTQPSNSSKPNSSGTSYLREKTYSSPDPAAMTHPANVVPNNATESQHCSYK</sequence>
<dbReference type="AlphaFoldDB" id="A0A9N7Y434"/>
<keyword evidence="3" id="KW-1185">Reference proteome</keyword>
<comment type="caution">
    <text evidence="2">The sequence shown here is derived from an EMBL/GenBank/DDBJ whole genome shotgun (WGS) entry which is preliminary data.</text>
</comment>
<dbReference type="EMBL" id="CADEAL010000269">
    <property type="protein sequence ID" value="CAB1417555.1"/>
    <property type="molecule type" value="Genomic_DNA"/>
</dbReference>
<evidence type="ECO:0000313" key="2">
    <source>
        <dbReference type="EMBL" id="CAB1417555.1"/>
    </source>
</evidence>
<organism evidence="2 3">
    <name type="scientific">Pleuronectes platessa</name>
    <name type="common">European plaice</name>
    <dbReference type="NCBI Taxonomy" id="8262"/>
    <lineage>
        <taxon>Eukaryota</taxon>
        <taxon>Metazoa</taxon>
        <taxon>Chordata</taxon>
        <taxon>Craniata</taxon>
        <taxon>Vertebrata</taxon>
        <taxon>Euteleostomi</taxon>
        <taxon>Actinopterygii</taxon>
        <taxon>Neopterygii</taxon>
        <taxon>Teleostei</taxon>
        <taxon>Neoteleostei</taxon>
        <taxon>Acanthomorphata</taxon>
        <taxon>Carangaria</taxon>
        <taxon>Pleuronectiformes</taxon>
        <taxon>Pleuronectoidei</taxon>
        <taxon>Pleuronectidae</taxon>
        <taxon>Pleuronectes</taxon>
    </lineage>
</organism>
<dbReference type="Proteomes" id="UP001153269">
    <property type="component" value="Unassembled WGS sequence"/>
</dbReference>
<accession>A0A9N7Y434</accession>
<evidence type="ECO:0000256" key="1">
    <source>
        <dbReference type="SAM" id="MobiDB-lite"/>
    </source>
</evidence>
<gene>
    <name evidence="2" type="ORF">PLEPLA_LOCUS5360</name>
</gene>
<proteinExistence type="predicted"/>
<reference evidence="2" key="1">
    <citation type="submission" date="2020-03" db="EMBL/GenBank/DDBJ databases">
        <authorList>
            <person name="Weist P."/>
        </authorList>
    </citation>
    <scope>NUCLEOTIDE SEQUENCE</scope>
</reference>
<feature type="compositionally biased region" description="Polar residues" evidence="1">
    <location>
        <begin position="162"/>
        <end position="175"/>
    </location>
</feature>
<protein>
    <submittedName>
        <fullName evidence="2">Uncharacterized protein</fullName>
    </submittedName>
</protein>
<feature type="region of interest" description="Disordered" evidence="1">
    <location>
        <begin position="119"/>
        <end position="175"/>
    </location>
</feature>
<feature type="compositionally biased region" description="Low complexity" evidence="1">
    <location>
        <begin position="126"/>
        <end position="140"/>
    </location>
</feature>